<dbReference type="EMBL" id="GL883091">
    <property type="protein sequence ID" value="EGG12337.1"/>
    <property type="molecule type" value="Genomic_DNA"/>
</dbReference>
<name>F4R539_MELLP</name>
<dbReference type="HOGENOM" id="CLU_032925_2_0_1"/>
<keyword evidence="3" id="KW-1185">Reference proteome</keyword>
<accession>F4R539</accession>
<evidence type="ECO:0000259" key="1">
    <source>
        <dbReference type="Pfam" id="PF00646"/>
    </source>
</evidence>
<dbReference type="VEuPathDB" id="FungiDB:MELLADRAFT_59124"/>
<organism evidence="3">
    <name type="scientific">Melampsora larici-populina (strain 98AG31 / pathotype 3-4-7)</name>
    <name type="common">Poplar leaf rust fungus</name>
    <dbReference type="NCBI Taxonomy" id="747676"/>
    <lineage>
        <taxon>Eukaryota</taxon>
        <taxon>Fungi</taxon>
        <taxon>Dikarya</taxon>
        <taxon>Basidiomycota</taxon>
        <taxon>Pucciniomycotina</taxon>
        <taxon>Pucciniomycetes</taxon>
        <taxon>Pucciniales</taxon>
        <taxon>Melampsoraceae</taxon>
        <taxon>Melampsora</taxon>
    </lineage>
</organism>
<dbReference type="GeneID" id="18929290"/>
<protein>
    <recommendedName>
        <fullName evidence="1">F-box domain-containing protein</fullName>
    </recommendedName>
</protein>
<evidence type="ECO:0000313" key="3">
    <source>
        <dbReference type="Proteomes" id="UP000001072"/>
    </source>
</evidence>
<sequence length="457" mass="52435">MSDNSSRSTTRLGIESLPNELFSLIIESFVAGSRIIAVRDFPHTSKPVLHPISTRELLSLRLVCKNWSTAITPFAFHTISLKKPSSLKSLLQNCGNLIDDPNYTCPVKRLRIDHLWYSKLYDANNWSEELELFDDGNDFEEDSEEELWKAEVRDPHFSPIFMDQAAKVIEFFGHNLLELHLSFCCSVGFLPCMLKSVEHINCLEKLTLEIGHQTYDSLDIDNDPESLSKLLNATLNLKSLVLYYDDLTLWELKPRALSKLQHLWFKSSNRNVIGISYLFGLESLKVVQFDYVIGPPQLQLAMAITSIQNTLEGLFTTHIPYCIPTSIIGLSFPQLRVIRALSWKDPSSYPYWLQWPIFQAIRTVVASITHGGEYWKTVLKCTGKGCLQKPNNLKHFIFTTHRYGGSQEEESLADAFKLHDIECHFVPELDFGGFLVRMMLIYISRVRSRFKIPMTFV</sequence>
<dbReference type="InterPro" id="IPR001810">
    <property type="entry name" value="F-box_dom"/>
</dbReference>
<dbReference type="KEGG" id="mlr:MELLADRAFT_59124"/>
<gene>
    <name evidence="2" type="ORF">MELLADRAFT_59124</name>
</gene>
<dbReference type="RefSeq" id="XP_007404712.1">
    <property type="nucleotide sequence ID" value="XM_007404650.1"/>
</dbReference>
<reference evidence="3" key="1">
    <citation type="journal article" date="2011" name="Proc. Natl. Acad. Sci. U.S.A.">
        <title>Obligate biotrophy features unraveled by the genomic analysis of rust fungi.</title>
        <authorList>
            <person name="Duplessis S."/>
            <person name="Cuomo C.A."/>
            <person name="Lin Y.-C."/>
            <person name="Aerts A."/>
            <person name="Tisserant E."/>
            <person name="Veneault-Fourrey C."/>
            <person name="Joly D.L."/>
            <person name="Hacquard S."/>
            <person name="Amselem J."/>
            <person name="Cantarel B.L."/>
            <person name="Chiu R."/>
            <person name="Coutinho P.M."/>
            <person name="Feau N."/>
            <person name="Field M."/>
            <person name="Frey P."/>
            <person name="Gelhaye E."/>
            <person name="Goldberg J."/>
            <person name="Grabherr M.G."/>
            <person name="Kodira C.D."/>
            <person name="Kohler A."/>
            <person name="Kuees U."/>
            <person name="Lindquist E.A."/>
            <person name="Lucas S.M."/>
            <person name="Mago R."/>
            <person name="Mauceli E."/>
            <person name="Morin E."/>
            <person name="Murat C."/>
            <person name="Pangilinan J.L."/>
            <person name="Park R."/>
            <person name="Pearson M."/>
            <person name="Quesneville H."/>
            <person name="Rouhier N."/>
            <person name="Sakthikumar S."/>
            <person name="Salamov A.A."/>
            <person name="Schmutz J."/>
            <person name="Selles B."/>
            <person name="Shapiro H."/>
            <person name="Tanguay P."/>
            <person name="Tuskan G.A."/>
            <person name="Henrissat B."/>
            <person name="Van de Peer Y."/>
            <person name="Rouze P."/>
            <person name="Ellis J.G."/>
            <person name="Dodds P.N."/>
            <person name="Schein J.E."/>
            <person name="Zhong S."/>
            <person name="Hamelin R.C."/>
            <person name="Grigoriev I.V."/>
            <person name="Szabo L.J."/>
            <person name="Martin F."/>
        </authorList>
    </citation>
    <scope>NUCLEOTIDE SEQUENCE [LARGE SCALE GENOMIC DNA]</scope>
    <source>
        <strain evidence="3">98AG31 / pathotype 3-4-7</strain>
    </source>
</reference>
<dbReference type="AlphaFoldDB" id="F4R539"/>
<dbReference type="Pfam" id="PF00646">
    <property type="entry name" value="F-box"/>
    <property type="match status" value="1"/>
</dbReference>
<evidence type="ECO:0000313" key="2">
    <source>
        <dbReference type="EMBL" id="EGG12337.1"/>
    </source>
</evidence>
<feature type="domain" description="F-box" evidence="1">
    <location>
        <begin position="52"/>
        <end position="72"/>
    </location>
</feature>
<dbReference type="Proteomes" id="UP000001072">
    <property type="component" value="Unassembled WGS sequence"/>
</dbReference>
<proteinExistence type="predicted"/>
<dbReference type="InParanoid" id="F4R539"/>